<gene>
    <name evidence="5" type="ORF">PG2071B_1504</name>
</gene>
<dbReference type="Proteomes" id="UP000291187">
    <property type="component" value="Unassembled WGS sequence"/>
</dbReference>
<dbReference type="SUPFAM" id="SSF53756">
    <property type="entry name" value="UDP-Glycosyltransferase/glycogen phosphorylase"/>
    <property type="match status" value="1"/>
</dbReference>
<sequence length="377" mass="42355">MQKPIQVAQIMGRMMGGGLEATIMNHYRFLNHDEVQFDFIVQEDSDHIPSKEILDAGGRIYTVPSYKNLPNYIKTCKRLFTEIRPDIVHSNMNALSVFPLRAAKEAGIPVRIAHSHSTDNPNELIKTTAKALLRPFSKMYPTHLAACGTLSAEWLFGKAAMRSGGIHYIHNAIDLQRFVFNQDKRHALRSALGISENQFLIGQIGRFSTQKNQSFSIDIMQRLIQIDPNAMLVFLGIGDTMEDIKKKVAKLGLQPHIRFMGLRNDANAWYSAFDALLFPSLYEGLPLTVIEAQAAGLPIVTSDHVTEEAFINKQLITSVSLQSNPTVWAQTLVDTRTTSNRTTADHIAVLQDAGYEIRDSAHDLQQWYRQISPRPKA</sequence>
<dbReference type="InterPro" id="IPR001296">
    <property type="entry name" value="Glyco_trans_1"/>
</dbReference>
<dbReference type="InterPro" id="IPR050194">
    <property type="entry name" value="Glycosyltransferase_grp1"/>
</dbReference>
<keyword evidence="1" id="KW-0328">Glycosyltransferase</keyword>
<keyword evidence="2 5" id="KW-0808">Transferase</keyword>
<dbReference type="Pfam" id="PF00534">
    <property type="entry name" value="Glycos_transf_1"/>
    <property type="match status" value="1"/>
</dbReference>
<organism evidence="5 6">
    <name type="scientific">Bifidobacterium pseudolongum subsp. globosum</name>
    <dbReference type="NCBI Taxonomy" id="1690"/>
    <lineage>
        <taxon>Bacteria</taxon>
        <taxon>Bacillati</taxon>
        <taxon>Actinomycetota</taxon>
        <taxon>Actinomycetes</taxon>
        <taxon>Bifidobacteriales</taxon>
        <taxon>Bifidobacteriaceae</taxon>
        <taxon>Bifidobacterium</taxon>
    </lineage>
</organism>
<dbReference type="PANTHER" id="PTHR45947">
    <property type="entry name" value="SULFOQUINOVOSYL TRANSFERASE SQD2"/>
    <property type="match status" value="1"/>
</dbReference>
<dbReference type="Gene3D" id="3.40.50.2000">
    <property type="entry name" value="Glycogen Phosphorylase B"/>
    <property type="match status" value="2"/>
</dbReference>
<dbReference type="PANTHER" id="PTHR45947:SF3">
    <property type="entry name" value="SULFOQUINOVOSYL TRANSFERASE SQD2"/>
    <property type="match status" value="1"/>
</dbReference>
<feature type="domain" description="Glycosyl transferase family 1" evidence="3">
    <location>
        <begin position="187"/>
        <end position="305"/>
    </location>
</feature>
<comment type="caution">
    <text evidence="5">The sequence shown here is derived from an EMBL/GenBank/DDBJ whole genome shotgun (WGS) entry which is preliminary data.</text>
</comment>
<evidence type="ECO:0000259" key="3">
    <source>
        <dbReference type="Pfam" id="PF00534"/>
    </source>
</evidence>
<name>A0A4Q5A3R3_9BIFI</name>
<dbReference type="InterPro" id="IPR028098">
    <property type="entry name" value="Glyco_trans_4-like_N"/>
</dbReference>
<evidence type="ECO:0000259" key="4">
    <source>
        <dbReference type="Pfam" id="PF13439"/>
    </source>
</evidence>
<accession>A0A4Q5A3R3</accession>
<dbReference type="GO" id="GO:1901137">
    <property type="term" value="P:carbohydrate derivative biosynthetic process"/>
    <property type="evidence" value="ECO:0007669"/>
    <property type="project" value="UniProtKB-ARBA"/>
</dbReference>
<dbReference type="CDD" id="cd03812">
    <property type="entry name" value="GT4_CapH-like"/>
    <property type="match status" value="1"/>
</dbReference>
<evidence type="ECO:0000256" key="2">
    <source>
        <dbReference type="ARBA" id="ARBA00022679"/>
    </source>
</evidence>
<protein>
    <submittedName>
        <fullName evidence="5">Glycosyl transferase</fullName>
    </submittedName>
</protein>
<dbReference type="Pfam" id="PF13439">
    <property type="entry name" value="Glyco_transf_4"/>
    <property type="match status" value="1"/>
</dbReference>
<evidence type="ECO:0000256" key="1">
    <source>
        <dbReference type="ARBA" id="ARBA00022676"/>
    </source>
</evidence>
<reference evidence="5 6" key="1">
    <citation type="submission" date="2018-12" db="EMBL/GenBank/DDBJ databases">
        <title>Unveiling genomic diversity among members of the Bifidobacterium pseudolongum species, a widely distributed gut commensal of the animal kingdom.</title>
        <authorList>
            <person name="Lugli G.A."/>
            <person name="Duranti S."/>
            <person name="Albert K."/>
            <person name="Mancabelli L."/>
            <person name="Napoli S."/>
            <person name="Viappiani A."/>
            <person name="Anzalone R."/>
            <person name="Longhi G."/>
            <person name="Milani C."/>
            <person name="Turroni F."/>
            <person name="Alessandri G."/>
            <person name="Sela D.A."/>
            <person name="Van Sinderen D."/>
            <person name="Ventura M."/>
        </authorList>
    </citation>
    <scope>NUCLEOTIDE SEQUENCE [LARGE SCALE GENOMIC DNA]</scope>
    <source>
        <strain evidence="5 6">2071B</strain>
    </source>
</reference>
<feature type="domain" description="Glycosyltransferase subfamily 4-like N-terminal" evidence="4">
    <location>
        <begin position="17"/>
        <end position="177"/>
    </location>
</feature>
<dbReference type="EMBL" id="RYUM01000021">
    <property type="protein sequence ID" value="RYQ17661.1"/>
    <property type="molecule type" value="Genomic_DNA"/>
</dbReference>
<evidence type="ECO:0000313" key="6">
    <source>
        <dbReference type="Proteomes" id="UP000291187"/>
    </source>
</evidence>
<dbReference type="AlphaFoldDB" id="A0A4Q5A3R3"/>
<evidence type="ECO:0000313" key="5">
    <source>
        <dbReference type="EMBL" id="RYQ17661.1"/>
    </source>
</evidence>
<proteinExistence type="predicted"/>
<dbReference type="GO" id="GO:0016757">
    <property type="term" value="F:glycosyltransferase activity"/>
    <property type="evidence" value="ECO:0007669"/>
    <property type="project" value="UniProtKB-KW"/>
</dbReference>